<sequence>MTADLHPVKQETFDLAAKINIDPKGFERRVDRFEIADWGLYMARGANHPRFGYLESWLLPEWNLRANIFHFRPGVEARQHLYIDVARITHEAGVWHTRDLYVDLVSNPPAPLEVLDLDELAAATHAGLIGPEEAELAMRATVAAVAGTSRHGEDPQAWLGAQGVELAWAPQVRLSAAEE</sequence>
<organism evidence="2 3">
    <name type="scientific">Corynebacterium oculi</name>
    <dbReference type="NCBI Taxonomy" id="1544416"/>
    <lineage>
        <taxon>Bacteria</taxon>
        <taxon>Bacillati</taxon>
        <taxon>Actinomycetota</taxon>
        <taxon>Actinomycetes</taxon>
        <taxon>Mycobacteriales</taxon>
        <taxon>Corynebacteriaceae</taxon>
        <taxon>Corynebacterium</taxon>
    </lineage>
</organism>
<reference evidence="2 3" key="1">
    <citation type="submission" date="2015-10" db="EMBL/GenBank/DDBJ databases">
        <title>Corynebacteirum lowii and Corynebacterium oculi species nova, derived from human clinical disease and and emended description of Corynebacterium mastiditis.</title>
        <authorList>
            <person name="Bernard K."/>
            <person name="Pacheco A.L."/>
            <person name="Mcdougall C."/>
            <person name="Burtx T."/>
            <person name="Weibe D."/>
            <person name="Tyler S."/>
            <person name="Olson A.B."/>
            <person name="Cnockaert M."/>
            <person name="Eguchi H."/>
            <person name="Kuwahara T."/>
            <person name="Nakayama-Imaohji H."/>
            <person name="Boudewijins M."/>
            <person name="Van Hoecke F."/>
            <person name="Bernier A.-M."/>
            <person name="Vandamme P."/>
        </authorList>
    </citation>
    <scope>NUCLEOTIDE SEQUENCE [LARGE SCALE GENOMIC DNA]</scope>
    <source>
        <strain evidence="2 3">NML 130210</strain>
    </source>
</reference>
<dbReference type="InterPro" id="IPR035930">
    <property type="entry name" value="FomD-like_sf"/>
</dbReference>
<name>A0A0Q0Z369_9CORY</name>
<accession>A0A0Q0Z369</accession>
<dbReference type="Pfam" id="PF04167">
    <property type="entry name" value="DUF402"/>
    <property type="match status" value="1"/>
</dbReference>
<dbReference type="PATRIC" id="fig|1544416.3.peg.1789"/>
<dbReference type="InterPro" id="IPR014465">
    <property type="entry name" value="UCP012622"/>
</dbReference>
<dbReference type="RefSeq" id="WP_055122868.1">
    <property type="nucleotide sequence ID" value="NZ_LKST01000003.1"/>
</dbReference>
<keyword evidence="3" id="KW-1185">Reference proteome</keyword>
<dbReference type="STRING" id="1544416.Cocul_01789"/>
<protein>
    <recommendedName>
        <fullName evidence="1">DUF402 domain-containing protein</fullName>
    </recommendedName>
</protein>
<feature type="domain" description="DUF402" evidence="1">
    <location>
        <begin position="30"/>
        <end position="152"/>
    </location>
</feature>
<dbReference type="Gene3D" id="2.40.380.10">
    <property type="entry name" value="FomD-like"/>
    <property type="match status" value="1"/>
</dbReference>
<comment type="caution">
    <text evidence="2">The sequence shown here is derived from an EMBL/GenBank/DDBJ whole genome shotgun (WGS) entry which is preliminary data.</text>
</comment>
<dbReference type="Proteomes" id="UP000050517">
    <property type="component" value="Unassembled WGS sequence"/>
</dbReference>
<evidence type="ECO:0000259" key="1">
    <source>
        <dbReference type="Pfam" id="PF04167"/>
    </source>
</evidence>
<gene>
    <name evidence="2" type="ORF">Cocul_01789</name>
</gene>
<proteinExistence type="predicted"/>
<dbReference type="OrthoDB" id="3821551at2"/>
<evidence type="ECO:0000313" key="2">
    <source>
        <dbReference type="EMBL" id="KQB83717.1"/>
    </source>
</evidence>
<dbReference type="AlphaFoldDB" id="A0A0Q0Z369"/>
<dbReference type="InterPro" id="IPR007295">
    <property type="entry name" value="DUF402"/>
</dbReference>
<dbReference type="PIRSF" id="PIRSF012622">
    <property type="entry name" value="UCP012622"/>
    <property type="match status" value="1"/>
</dbReference>
<dbReference type="SUPFAM" id="SSF159234">
    <property type="entry name" value="FomD-like"/>
    <property type="match status" value="1"/>
</dbReference>
<evidence type="ECO:0000313" key="3">
    <source>
        <dbReference type="Proteomes" id="UP000050517"/>
    </source>
</evidence>
<dbReference type="EMBL" id="LKST01000003">
    <property type="protein sequence ID" value="KQB83717.1"/>
    <property type="molecule type" value="Genomic_DNA"/>
</dbReference>